<dbReference type="EMBL" id="LN726622">
    <property type="protein sequence ID" value="CEP11602.1"/>
    <property type="molecule type" value="Genomic_DNA"/>
</dbReference>
<dbReference type="AlphaFoldDB" id="A0A0B7N2H8"/>
<sequence>MKKGLDGLTHIKNLLNNGQTATVLNQEDRMSQLEQDRLNLRTELIKKEELISQCQKNIETKQVKYTQLEEQFNELTQQCKIQLENSLNDLHHSQVKNNDLEKDNKDLRDMVQQLRELYESEVRKKEQLDLLLQVSAQEHKIATEAALERDRKIDDLQQKLDCAQQQIDKQDQLIKTHASKASEEIRQMQEEIALLQQVNKGLSQELEDVKRNQHEEQLQQKDDTSNTISCLEQELMLCQDQLREKKSQNQELESAMERVNEHCEVLRANLSKATEESTARYKKMLSYRDEIRLLKEALHNT</sequence>
<gene>
    <name evidence="2" type="primary">PARPA_05477.1 scaffold 18426</name>
</gene>
<keyword evidence="3" id="KW-1185">Reference proteome</keyword>
<reference evidence="2 3" key="1">
    <citation type="submission" date="2014-09" db="EMBL/GenBank/DDBJ databases">
        <authorList>
            <person name="Ellenberger Sabrina"/>
        </authorList>
    </citation>
    <scope>NUCLEOTIDE SEQUENCE [LARGE SCALE GENOMIC DNA]</scope>
    <source>
        <strain evidence="2 3">CBS 412.66</strain>
    </source>
</reference>
<evidence type="ECO:0000313" key="2">
    <source>
        <dbReference type="EMBL" id="CEP11602.1"/>
    </source>
</evidence>
<keyword evidence="1" id="KW-0175">Coiled coil</keyword>
<organism evidence="2 3">
    <name type="scientific">Parasitella parasitica</name>
    <dbReference type="NCBI Taxonomy" id="35722"/>
    <lineage>
        <taxon>Eukaryota</taxon>
        <taxon>Fungi</taxon>
        <taxon>Fungi incertae sedis</taxon>
        <taxon>Mucoromycota</taxon>
        <taxon>Mucoromycotina</taxon>
        <taxon>Mucoromycetes</taxon>
        <taxon>Mucorales</taxon>
        <taxon>Mucorineae</taxon>
        <taxon>Mucoraceae</taxon>
        <taxon>Parasitella</taxon>
    </lineage>
</organism>
<name>A0A0B7N2H8_9FUNG</name>
<dbReference type="Proteomes" id="UP000054107">
    <property type="component" value="Unassembled WGS sequence"/>
</dbReference>
<dbReference type="OrthoDB" id="2239932at2759"/>
<proteinExistence type="predicted"/>
<dbReference type="STRING" id="35722.A0A0B7N2H8"/>
<accession>A0A0B7N2H8</accession>
<feature type="coiled-coil region" evidence="1">
    <location>
        <begin position="23"/>
        <end position="276"/>
    </location>
</feature>
<protein>
    <submittedName>
        <fullName evidence="2">Uncharacterized protein</fullName>
    </submittedName>
</protein>
<evidence type="ECO:0000256" key="1">
    <source>
        <dbReference type="SAM" id="Coils"/>
    </source>
</evidence>
<evidence type="ECO:0000313" key="3">
    <source>
        <dbReference type="Proteomes" id="UP000054107"/>
    </source>
</evidence>